<name>A0A0F8ZHS4_9ZZZZ</name>
<evidence type="ECO:0000313" key="1">
    <source>
        <dbReference type="EMBL" id="KKK93338.1"/>
    </source>
</evidence>
<dbReference type="AlphaFoldDB" id="A0A0F8ZHS4"/>
<sequence length="423" mass="46036">TPCALEKIAVINSDFPTLESGSHTLTSLLKPGQPTRYQAFWWLPTGASKDPRKLTVAAGDVSADTLAAETSGQGGDHLGTLNGQMVEGADGSGYAILIVDGTPTTDSDWGSYFPVGDKNERPAAMSGLSNLSFVLTVEGLSSFNSKGRSGLVFEDFRSWRNFFDNTPMPAWKGGLLIPHPTGLLWYTPGELPISIGVDSKSQGIPPPGVTELTNGRYMGVHATGEYIWAIFQPDINSTAVQIQCGYPQSGQPTELIWQVVATTTLNDAQHLLGCFVSVQGQPLSTTYSTPVLWCGDGVDLAYLILDARAGPFRSRADIHKVNVAADAYMSEIIFPEPMDLTKIVVYTQDMADGDEWQLSAFYDDEDIEVNFGTPFIGNGKDERNLDLKRITRFMLHVKWVATSTSNRVPPTIKKIELFGRSSR</sequence>
<gene>
    <name evidence="1" type="ORF">LCGC14_2693880</name>
</gene>
<protein>
    <submittedName>
        <fullName evidence="1">Uncharacterized protein</fullName>
    </submittedName>
</protein>
<accession>A0A0F8ZHS4</accession>
<dbReference type="EMBL" id="LAZR01047817">
    <property type="protein sequence ID" value="KKK93338.1"/>
    <property type="molecule type" value="Genomic_DNA"/>
</dbReference>
<proteinExistence type="predicted"/>
<reference evidence="1" key="1">
    <citation type="journal article" date="2015" name="Nature">
        <title>Complex archaea that bridge the gap between prokaryotes and eukaryotes.</title>
        <authorList>
            <person name="Spang A."/>
            <person name="Saw J.H."/>
            <person name="Jorgensen S.L."/>
            <person name="Zaremba-Niedzwiedzka K."/>
            <person name="Martijn J."/>
            <person name="Lind A.E."/>
            <person name="van Eijk R."/>
            <person name="Schleper C."/>
            <person name="Guy L."/>
            <person name="Ettema T.J."/>
        </authorList>
    </citation>
    <scope>NUCLEOTIDE SEQUENCE</scope>
</reference>
<comment type="caution">
    <text evidence="1">The sequence shown here is derived from an EMBL/GenBank/DDBJ whole genome shotgun (WGS) entry which is preliminary data.</text>
</comment>
<organism evidence="1">
    <name type="scientific">marine sediment metagenome</name>
    <dbReference type="NCBI Taxonomy" id="412755"/>
    <lineage>
        <taxon>unclassified sequences</taxon>
        <taxon>metagenomes</taxon>
        <taxon>ecological metagenomes</taxon>
    </lineage>
</organism>
<feature type="non-terminal residue" evidence="1">
    <location>
        <position position="1"/>
    </location>
</feature>